<dbReference type="EMBL" id="CP045851">
    <property type="protein sequence ID" value="QGG95703.1"/>
    <property type="molecule type" value="Genomic_DNA"/>
</dbReference>
<dbReference type="Pfam" id="PF10105">
    <property type="entry name" value="DUF2344"/>
    <property type="match status" value="1"/>
</dbReference>
<evidence type="ECO:0000313" key="3">
    <source>
        <dbReference type="EMBL" id="QGG95703.1"/>
    </source>
</evidence>
<evidence type="ECO:0000259" key="2">
    <source>
        <dbReference type="Pfam" id="PF10105"/>
    </source>
</evidence>
<sequence>MTRPVPFRVRVRFTKLGKVRFLGHRDLARVWERALRRAGLPVTYSEGFSPRPRLAFGLALSTAYESLGEYLDIDLDALPDDMVALPGRLSALLPEGIDVTAACEVSRSEPSLQQAVTSCSWLIDVIDIDPGEAAAVVDRALAAPSLMLTRERKGNVVTDDLRPQILALEVVGPTPSGTRLHAELGTQPRTLRPAELLAALDPPLEEGLVRRTHQWMTSDGARREVLPSDATDALHVGERAS</sequence>
<dbReference type="RefSeq" id="WP_153759809.1">
    <property type="nucleotide sequence ID" value="NZ_CP045851.1"/>
</dbReference>
<gene>
    <name evidence="3" type="ORF">GH723_11680</name>
</gene>
<accession>A0A5Q2RIT0</accession>
<protein>
    <submittedName>
        <fullName evidence="3">DUF2344 domain-containing protein</fullName>
    </submittedName>
</protein>
<proteinExistence type="predicted"/>
<dbReference type="InterPro" id="IPR018768">
    <property type="entry name" value="DUF2344"/>
</dbReference>
<dbReference type="NCBIfam" id="TIGR03936">
    <property type="entry name" value="sam_1_link_chp"/>
    <property type="match status" value="1"/>
</dbReference>
<feature type="region of interest" description="Disordered" evidence="1">
    <location>
        <begin position="220"/>
        <end position="241"/>
    </location>
</feature>
<feature type="domain" description="DUF2344" evidence="2">
    <location>
        <begin position="8"/>
        <end position="177"/>
    </location>
</feature>
<name>A0A5Q2RIT0_9ACTN</name>
<dbReference type="AlphaFoldDB" id="A0A5Q2RIT0"/>
<reference evidence="3 4" key="1">
    <citation type="submission" date="2019-11" db="EMBL/GenBank/DDBJ databases">
        <authorList>
            <person name="He Y."/>
        </authorList>
    </citation>
    <scope>NUCLEOTIDE SEQUENCE [LARGE SCALE GENOMIC DNA]</scope>
    <source>
        <strain evidence="3 4">SCSIO 58843</strain>
    </source>
</reference>
<organism evidence="3 4">
    <name type="scientific">Actinomarinicola tropica</name>
    <dbReference type="NCBI Taxonomy" id="2789776"/>
    <lineage>
        <taxon>Bacteria</taxon>
        <taxon>Bacillati</taxon>
        <taxon>Actinomycetota</taxon>
        <taxon>Acidimicrobiia</taxon>
        <taxon>Acidimicrobiales</taxon>
        <taxon>Iamiaceae</taxon>
        <taxon>Actinomarinicola</taxon>
    </lineage>
</organism>
<dbReference type="KEGG" id="atq:GH723_11680"/>
<evidence type="ECO:0000256" key="1">
    <source>
        <dbReference type="SAM" id="MobiDB-lite"/>
    </source>
</evidence>
<dbReference type="Proteomes" id="UP000334019">
    <property type="component" value="Chromosome"/>
</dbReference>
<evidence type="ECO:0000313" key="4">
    <source>
        <dbReference type="Proteomes" id="UP000334019"/>
    </source>
</evidence>
<keyword evidence="4" id="KW-1185">Reference proteome</keyword>